<organism evidence="1 2">
    <name type="scientific">Melastoma candidum</name>
    <dbReference type="NCBI Taxonomy" id="119954"/>
    <lineage>
        <taxon>Eukaryota</taxon>
        <taxon>Viridiplantae</taxon>
        <taxon>Streptophyta</taxon>
        <taxon>Embryophyta</taxon>
        <taxon>Tracheophyta</taxon>
        <taxon>Spermatophyta</taxon>
        <taxon>Magnoliopsida</taxon>
        <taxon>eudicotyledons</taxon>
        <taxon>Gunneridae</taxon>
        <taxon>Pentapetalae</taxon>
        <taxon>rosids</taxon>
        <taxon>malvids</taxon>
        <taxon>Myrtales</taxon>
        <taxon>Melastomataceae</taxon>
        <taxon>Melastomatoideae</taxon>
        <taxon>Melastomateae</taxon>
        <taxon>Melastoma</taxon>
    </lineage>
</organism>
<accession>A0ACB9LM26</accession>
<proteinExistence type="predicted"/>
<gene>
    <name evidence="1" type="ORF">MLD38_037108</name>
</gene>
<comment type="caution">
    <text evidence="1">The sequence shown here is derived from an EMBL/GenBank/DDBJ whole genome shotgun (WGS) entry which is preliminary data.</text>
</comment>
<sequence length="179" mass="20309">MGGKTTRGRRKVEMKPIENKSDRLVTFSKRRAGIYRKANELAVLCHVNLAIVIFSPSGKPFAFASPSFYSIVHRFTGRNPSRGDLPNGLPSINREEATRRNEEFNELKALVGSRKVREKELRLKAREKRAKGWWDDPVNDLTRDGVHNLVRAYSELQKALDLIIANRGGRVPLSGRMDP</sequence>
<reference evidence="2" key="1">
    <citation type="journal article" date="2023" name="Front. Plant Sci.">
        <title>Chromosomal-level genome assembly of Melastoma candidum provides insights into trichome evolution.</title>
        <authorList>
            <person name="Zhong Y."/>
            <person name="Wu W."/>
            <person name="Sun C."/>
            <person name="Zou P."/>
            <person name="Liu Y."/>
            <person name="Dai S."/>
            <person name="Zhou R."/>
        </authorList>
    </citation>
    <scope>NUCLEOTIDE SEQUENCE [LARGE SCALE GENOMIC DNA]</scope>
</reference>
<evidence type="ECO:0000313" key="1">
    <source>
        <dbReference type="EMBL" id="KAI4312283.1"/>
    </source>
</evidence>
<dbReference type="EMBL" id="CM042890">
    <property type="protein sequence ID" value="KAI4312283.1"/>
    <property type="molecule type" value="Genomic_DNA"/>
</dbReference>
<dbReference type="Proteomes" id="UP001057402">
    <property type="component" value="Chromosome 11"/>
</dbReference>
<name>A0ACB9LM26_9MYRT</name>
<evidence type="ECO:0000313" key="2">
    <source>
        <dbReference type="Proteomes" id="UP001057402"/>
    </source>
</evidence>
<protein>
    <submittedName>
        <fullName evidence="1">Uncharacterized protein</fullName>
    </submittedName>
</protein>
<keyword evidence="2" id="KW-1185">Reference proteome</keyword>